<feature type="non-terminal residue" evidence="1">
    <location>
        <position position="1"/>
    </location>
</feature>
<protein>
    <submittedName>
        <fullName evidence="1">Uncharacterized protein</fullName>
    </submittedName>
</protein>
<name>A0ACB8QD55_9AGAM</name>
<keyword evidence="2" id="KW-1185">Reference proteome</keyword>
<dbReference type="EMBL" id="MU273664">
    <property type="protein sequence ID" value="KAI0029633.1"/>
    <property type="molecule type" value="Genomic_DNA"/>
</dbReference>
<sequence>VDHVKALLEVDDIDINALGGVCGTALAAAVSEGRDAVVSLLVGRGANARIASAHLWTPLHHAAYRNRQQILRILLQRG</sequence>
<dbReference type="Proteomes" id="UP000814128">
    <property type="component" value="Unassembled WGS sequence"/>
</dbReference>
<comment type="caution">
    <text evidence="1">The sequence shown here is derived from an EMBL/GenBank/DDBJ whole genome shotgun (WGS) entry which is preliminary data.</text>
</comment>
<accession>A0ACB8QD55</accession>
<gene>
    <name evidence="1" type="ORF">K488DRAFT_30442</name>
</gene>
<reference evidence="1" key="1">
    <citation type="submission" date="2021-02" db="EMBL/GenBank/DDBJ databases">
        <authorList>
            <consortium name="DOE Joint Genome Institute"/>
            <person name="Ahrendt S."/>
            <person name="Looney B.P."/>
            <person name="Miyauchi S."/>
            <person name="Morin E."/>
            <person name="Drula E."/>
            <person name="Courty P.E."/>
            <person name="Chicoki N."/>
            <person name="Fauchery L."/>
            <person name="Kohler A."/>
            <person name="Kuo A."/>
            <person name="Labutti K."/>
            <person name="Pangilinan J."/>
            <person name="Lipzen A."/>
            <person name="Riley R."/>
            <person name="Andreopoulos W."/>
            <person name="He G."/>
            <person name="Johnson J."/>
            <person name="Barry K.W."/>
            <person name="Grigoriev I.V."/>
            <person name="Nagy L."/>
            <person name="Hibbett D."/>
            <person name="Henrissat B."/>
            <person name="Matheny P.B."/>
            <person name="Labbe J."/>
            <person name="Martin F."/>
        </authorList>
    </citation>
    <scope>NUCLEOTIDE SEQUENCE</scope>
    <source>
        <strain evidence="1">EC-137</strain>
    </source>
</reference>
<feature type="non-terminal residue" evidence="1">
    <location>
        <position position="78"/>
    </location>
</feature>
<organism evidence="1 2">
    <name type="scientific">Vararia minispora EC-137</name>
    <dbReference type="NCBI Taxonomy" id="1314806"/>
    <lineage>
        <taxon>Eukaryota</taxon>
        <taxon>Fungi</taxon>
        <taxon>Dikarya</taxon>
        <taxon>Basidiomycota</taxon>
        <taxon>Agaricomycotina</taxon>
        <taxon>Agaricomycetes</taxon>
        <taxon>Russulales</taxon>
        <taxon>Lachnocladiaceae</taxon>
        <taxon>Vararia</taxon>
    </lineage>
</organism>
<evidence type="ECO:0000313" key="1">
    <source>
        <dbReference type="EMBL" id="KAI0029633.1"/>
    </source>
</evidence>
<evidence type="ECO:0000313" key="2">
    <source>
        <dbReference type="Proteomes" id="UP000814128"/>
    </source>
</evidence>
<reference evidence="1" key="2">
    <citation type="journal article" date="2022" name="New Phytol.">
        <title>Evolutionary transition to the ectomycorrhizal habit in the genomes of a hyperdiverse lineage of mushroom-forming fungi.</title>
        <authorList>
            <person name="Looney B."/>
            <person name="Miyauchi S."/>
            <person name="Morin E."/>
            <person name="Drula E."/>
            <person name="Courty P.E."/>
            <person name="Kohler A."/>
            <person name="Kuo A."/>
            <person name="LaButti K."/>
            <person name="Pangilinan J."/>
            <person name="Lipzen A."/>
            <person name="Riley R."/>
            <person name="Andreopoulos W."/>
            <person name="He G."/>
            <person name="Johnson J."/>
            <person name="Nolan M."/>
            <person name="Tritt A."/>
            <person name="Barry K.W."/>
            <person name="Grigoriev I.V."/>
            <person name="Nagy L.G."/>
            <person name="Hibbett D."/>
            <person name="Henrissat B."/>
            <person name="Matheny P.B."/>
            <person name="Labbe J."/>
            <person name="Martin F.M."/>
        </authorList>
    </citation>
    <scope>NUCLEOTIDE SEQUENCE</scope>
    <source>
        <strain evidence="1">EC-137</strain>
    </source>
</reference>
<proteinExistence type="predicted"/>